<dbReference type="RefSeq" id="WP_106305606.1">
    <property type="nucleotide sequence ID" value="NZ_PVWO01000161.1"/>
</dbReference>
<evidence type="ECO:0000313" key="2">
    <source>
        <dbReference type="Proteomes" id="UP000238937"/>
    </source>
</evidence>
<protein>
    <recommendedName>
        <fullName evidence="3">Tetratricopeptide repeat protein</fullName>
    </recommendedName>
</protein>
<sequence length="319" mass="36451">MSSQNSIDLFNTEWKASIAKFQSIAGLKSLNIDLKHPQTKQPMTAYQQLPDLYDEWMEIRSTWDKESLFFSVIYDLVGQYMQPWQVANYLTIDRNAFQAFDILTEASQGNVGEDYSSHCASLAKSLCSLTYFDESLVWAKKACQAEPNNSHFKIVLADAHFLSGDCDRACKMYDKCVSSIPKSLSESVGEMFLATFSIEHGVVPSPIFAIQLGRQLSDPQQSAEFWKLSEAEFYYSPYFRAEHAYHLASKGRNEECLAKLITLVQEMPWLQEASINLKSLFDCFNQNGNRIMPDFQQELSERIKERGWKGKGIFAMATY</sequence>
<dbReference type="InterPro" id="IPR011990">
    <property type="entry name" value="TPR-like_helical_dom_sf"/>
</dbReference>
<dbReference type="OrthoDB" id="626812at2"/>
<dbReference type="Gene3D" id="1.25.40.10">
    <property type="entry name" value="Tetratricopeptide repeat domain"/>
    <property type="match status" value="1"/>
</dbReference>
<dbReference type="SUPFAM" id="SSF48452">
    <property type="entry name" value="TPR-like"/>
    <property type="match status" value="1"/>
</dbReference>
<dbReference type="AlphaFoldDB" id="A0A2T1GEF0"/>
<reference evidence="1 2" key="1">
    <citation type="submission" date="2018-03" db="EMBL/GenBank/DDBJ databases">
        <title>The ancient ancestry and fast evolution of plastids.</title>
        <authorList>
            <person name="Moore K.R."/>
            <person name="Magnabosco C."/>
            <person name="Momper L."/>
            <person name="Gold D.A."/>
            <person name="Bosak T."/>
            <person name="Fournier G.P."/>
        </authorList>
    </citation>
    <scope>NUCLEOTIDE SEQUENCE [LARGE SCALE GENOMIC DNA]</scope>
    <source>
        <strain evidence="1 2">CCALA 037</strain>
    </source>
</reference>
<dbReference type="Proteomes" id="UP000238937">
    <property type="component" value="Unassembled WGS sequence"/>
</dbReference>
<accession>A0A2T1GEF0</accession>
<comment type="caution">
    <text evidence="1">The sequence shown here is derived from an EMBL/GenBank/DDBJ whole genome shotgun (WGS) entry which is preliminary data.</text>
</comment>
<proteinExistence type="predicted"/>
<evidence type="ECO:0008006" key="3">
    <source>
        <dbReference type="Google" id="ProtNLM"/>
    </source>
</evidence>
<evidence type="ECO:0000313" key="1">
    <source>
        <dbReference type="EMBL" id="PSB55830.1"/>
    </source>
</evidence>
<keyword evidence="2" id="KW-1185">Reference proteome</keyword>
<gene>
    <name evidence="1" type="ORF">C7B77_13780</name>
</gene>
<organism evidence="1 2">
    <name type="scientific">Chamaesiphon polymorphus CCALA 037</name>
    <dbReference type="NCBI Taxonomy" id="2107692"/>
    <lineage>
        <taxon>Bacteria</taxon>
        <taxon>Bacillati</taxon>
        <taxon>Cyanobacteriota</taxon>
        <taxon>Cyanophyceae</taxon>
        <taxon>Gomontiellales</taxon>
        <taxon>Chamaesiphonaceae</taxon>
        <taxon>Chamaesiphon</taxon>
    </lineage>
</organism>
<dbReference type="EMBL" id="PVWO01000161">
    <property type="protein sequence ID" value="PSB55830.1"/>
    <property type="molecule type" value="Genomic_DNA"/>
</dbReference>
<name>A0A2T1GEF0_9CYAN</name>